<protein>
    <submittedName>
        <fullName evidence="1">Uncharacterized protein</fullName>
    </submittedName>
</protein>
<keyword evidence="2" id="KW-1185">Reference proteome</keyword>
<accession>A0ACC2TY47</accession>
<reference evidence="1" key="1">
    <citation type="submission" date="2022-04" db="EMBL/GenBank/DDBJ databases">
        <title>Genome of the entomopathogenic fungus Entomophthora muscae.</title>
        <authorList>
            <person name="Elya C."/>
            <person name="Lovett B.R."/>
            <person name="Lee E."/>
            <person name="Macias A.M."/>
            <person name="Hajek A.E."/>
            <person name="De Bivort B.L."/>
            <person name="Kasson M.T."/>
            <person name="De Fine Licht H.H."/>
            <person name="Stajich J.E."/>
        </authorList>
    </citation>
    <scope>NUCLEOTIDE SEQUENCE</scope>
    <source>
        <strain evidence="1">Berkeley</strain>
    </source>
</reference>
<name>A0ACC2TY47_9FUNG</name>
<evidence type="ECO:0000313" key="2">
    <source>
        <dbReference type="Proteomes" id="UP001165960"/>
    </source>
</evidence>
<sequence length="326" mass="37009">MSFNTFVLVLNWVSLVAALLVVGTMCVLGSFNYELVNRVSLRLQLGIAVLGVVQHIAIFFIQTKAPIGCVVVAFVVVLSDVWYLALNITLALNVMLMFLLEKTPKLWWENAFWIITAAFSITVASIPLLLELYGRHKDTCAFLHEPRMGYYYNEIIYLGFRLITVTFCLVVSICILVKLFSNRCAYSHHLVTECYIRGVPFNHYLKRLFLCTSLYPLACFLSQVGGVLGEISQHQGLASISLLCKVIVGILSLLAFLFDSTIQRGIVTYLRAKFPCIFKRDLVQELQEPYAEMEIKVRKSSNPFSSQVRLDELSPYHTMDKYIAFI</sequence>
<comment type="caution">
    <text evidence="1">The sequence shown here is derived from an EMBL/GenBank/DDBJ whole genome shotgun (WGS) entry which is preliminary data.</text>
</comment>
<dbReference type="Proteomes" id="UP001165960">
    <property type="component" value="Unassembled WGS sequence"/>
</dbReference>
<proteinExistence type="predicted"/>
<gene>
    <name evidence="1" type="ORF">DSO57_1035194</name>
</gene>
<evidence type="ECO:0000313" key="1">
    <source>
        <dbReference type="EMBL" id="KAJ9079454.1"/>
    </source>
</evidence>
<organism evidence="1 2">
    <name type="scientific">Entomophthora muscae</name>
    <dbReference type="NCBI Taxonomy" id="34485"/>
    <lineage>
        <taxon>Eukaryota</taxon>
        <taxon>Fungi</taxon>
        <taxon>Fungi incertae sedis</taxon>
        <taxon>Zoopagomycota</taxon>
        <taxon>Entomophthoromycotina</taxon>
        <taxon>Entomophthoromycetes</taxon>
        <taxon>Entomophthorales</taxon>
        <taxon>Entomophthoraceae</taxon>
        <taxon>Entomophthora</taxon>
    </lineage>
</organism>
<dbReference type="EMBL" id="QTSX02001726">
    <property type="protein sequence ID" value="KAJ9079454.1"/>
    <property type="molecule type" value="Genomic_DNA"/>
</dbReference>